<dbReference type="SUPFAM" id="SSF64484">
    <property type="entry name" value="beta and beta-prime subunits of DNA dependent RNA-polymerase"/>
    <property type="match status" value="1"/>
</dbReference>
<dbReference type="EMBL" id="CAXAMN010014936">
    <property type="protein sequence ID" value="CAK9044671.1"/>
    <property type="molecule type" value="Genomic_DNA"/>
</dbReference>
<dbReference type="Gene3D" id="1.10.1790.20">
    <property type="match status" value="1"/>
</dbReference>
<evidence type="ECO:0000256" key="7">
    <source>
        <dbReference type="ARBA" id="ARBA00048552"/>
    </source>
</evidence>
<feature type="non-terminal residue" evidence="8">
    <location>
        <position position="1"/>
    </location>
</feature>
<evidence type="ECO:0000256" key="1">
    <source>
        <dbReference type="ARBA" id="ARBA00004026"/>
    </source>
</evidence>
<comment type="catalytic activity">
    <reaction evidence="7">
        <text>RNA(n) + a ribonucleoside 5'-triphosphate = RNA(n+1) + diphosphate</text>
        <dbReference type="Rhea" id="RHEA:21248"/>
        <dbReference type="Rhea" id="RHEA-COMP:14527"/>
        <dbReference type="Rhea" id="RHEA-COMP:17342"/>
        <dbReference type="ChEBI" id="CHEBI:33019"/>
        <dbReference type="ChEBI" id="CHEBI:61557"/>
        <dbReference type="ChEBI" id="CHEBI:140395"/>
        <dbReference type="EC" id="2.7.7.6"/>
    </reaction>
</comment>
<accession>A0ABP0LZL6</accession>
<name>A0ABP0LZL6_9DINO</name>
<gene>
    <name evidence="8" type="ORF">CCMP2556_LOCUS23472</name>
</gene>
<keyword evidence="3" id="KW-0240">DNA-directed RNA polymerase</keyword>
<evidence type="ECO:0000256" key="5">
    <source>
        <dbReference type="ARBA" id="ARBA00022695"/>
    </source>
</evidence>
<evidence type="ECO:0000256" key="3">
    <source>
        <dbReference type="ARBA" id="ARBA00022478"/>
    </source>
</evidence>
<evidence type="ECO:0000256" key="2">
    <source>
        <dbReference type="ARBA" id="ARBA00012418"/>
    </source>
</evidence>
<dbReference type="InterPro" id="IPR045867">
    <property type="entry name" value="DNA-dir_RpoC_beta_prime"/>
</dbReference>
<keyword evidence="5" id="KW-0548">Nucleotidyltransferase</keyword>
<dbReference type="PANTHER" id="PTHR19376">
    <property type="entry name" value="DNA-DIRECTED RNA POLYMERASE"/>
    <property type="match status" value="1"/>
</dbReference>
<dbReference type="Gene3D" id="1.10.150.390">
    <property type="match status" value="1"/>
</dbReference>
<keyword evidence="6" id="KW-0804">Transcription</keyword>
<proteinExistence type="predicted"/>
<keyword evidence="4" id="KW-0808">Transferase</keyword>
<organism evidence="8 9">
    <name type="scientific">Durusdinium trenchii</name>
    <dbReference type="NCBI Taxonomy" id="1381693"/>
    <lineage>
        <taxon>Eukaryota</taxon>
        <taxon>Sar</taxon>
        <taxon>Alveolata</taxon>
        <taxon>Dinophyceae</taxon>
        <taxon>Suessiales</taxon>
        <taxon>Symbiodiniaceae</taxon>
        <taxon>Durusdinium</taxon>
    </lineage>
</organism>
<comment type="function">
    <text evidence="1">DNA-dependent RNA polymerase catalyzes the transcription of DNA into RNA using the four ribonucleoside triphosphates as substrates.</text>
</comment>
<evidence type="ECO:0000313" key="8">
    <source>
        <dbReference type="EMBL" id="CAK9044671.1"/>
    </source>
</evidence>
<comment type="caution">
    <text evidence="8">The sequence shown here is derived from an EMBL/GenBank/DDBJ whole genome shotgun (WGS) entry which is preliminary data.</text>
</comment>
<dbReference type="EC" id="2.7.7.6" evidence="2"/>
<evidence type="ECO:0000256" key="4">
    <source>
        <dbReference type="ARBA" id="ARBA00022679"/>
    </source>
</evidence>
<keyword evidence="9" id="KW-1185">Reference proteome</keyword>
<evidence type="ECO:0000313" key="9">
    <source>
        <dbReference type="Proteomes" id="UP001642484"/>
    </source>
</evidence>
<sequence length="934" mass="103162">GSAGEGVLAEFPGEVSLMYGAETISKSDISKTHAAVAQWKRSPQGDVGCVLAEECTLEVKHEKNVQTEKLEKGCYVKVLHGSNVTFGQVLYEKPKEVVSRGDDDSEVLDKQIRSAGGEVLVNSADPKSNCIEEGGKLVWVLQGSEVLDLVQDKGCSLAVQTSDLLGANQAIIQEWAKTAQPGVPRFQEPPRTVANKEALCLRTDFDSFYLRAKRATEYVSKCKVPRALEEEYHGRLPGTKKNWHQAFARAFEKAAEIRSEKVKAPSHVKVLTQVDDESVRIMCNSPSLERGFFLNAACRECNKERVMPTSGLVLYLNEGTVLWSPEETIKLHSQKLEDIKQKHQKSIPSPGRELLFQRRNGTCKLVTEADGTVVRRSQQRVYYSKDVESLDDPDGHWECSIKTGRIFFAPSHYFKEGDWWQAAQDADAQDTAEDEGVYFFQRAIPPNVPICAELTSTKKHKDWILAEILDDPRSGKYVRVLLRQTRCIDLPEFSTPMPAESRTVRLWSVPHENGELVESMPLVLAHDVVASVGRHCRDLHCTTAVPSGDPASDVQPSLCGVGNTPLEESSVWMPGDLCVVQHTPLGPARSAAATAQWRAAEPGYEPCLEAEQFIPRRALRSQTSGIVCRALEDRVSGRLSTMVLNGDDVFEVQCHARPSCRVGELLRRNDPLSAKDCAPQQGQVLAIQEREPGEFVVLLRKASTYLVTSKGNVQVKSGSLVQMGDVVATEPQVVPRTSDIVQGLPRIDRLFEAAGGEHQARIDEIFEEEKKHRNVLNAAIHARFRFEEELVSEIQSAYGEQGVSIQSKHIEVVVRRMTETCQLLVGVGGLAPGTTLEYAELEALSALQPSGEVKVRPLVNGLTSVGRDNSHVLMAMGFREVDTVLTNAVLKGSGRHELDGVKENLMIGKAVSVGSKTSKKEKQNIKFQKIPQWG</sequence>
<reference evidence="8 9" key="1">
    <citation type="submission" date="2024-02" db="EMBL/GenBank/DDBJ databases">
        <authorList>
            <person name="Chen Y."/>
            <person name="Shah S."/>
            <person name="Dougan E. K."/>
            <person name="Thang M."/>
            <person name="Chan C."/>
        </authorList>
    </citation>
    <scope>NUCLEOTIDE SEQUENCE [LARGE SCALE GENOMIC DNA]</scope>
</reference>
<evidence type="ECO:0000256" key="6">
    <source>
        <dbReference type="ARBA" id="ARBA00023163"/>
    </source>
</evidence>
<dbReference type="Proteomes" id="UP001642484">
    <property type="component" value="Unassembled WGS sequence"/>
</dbReference>
<dbReference type="PANTHER" id="PTHR19376:SF54">
    <property type="entry name" value="DNA-DIRECTED RNA POLYMERASE SUBUNIT BETA"/>
    <property type="match status" value="1"/>
</dbReference>
<protein>
    <recommendedName>
        <fullName evidence="2">DNA-directed RNA polymerase</fullName>
        <ecNumber evidence="2">2.7.7.6</ecNumber>
    </recommendedName>
</protein>